<dbReference type="Proteomes" id="UP001214441">
    <property type="component" value="Unassembled WGS sequence"/>
</dbReference>
<feature type="region of interest" description="Disordered" evidence="4">
    <location>
        <begin position="65"/>
        <end position="96"/>
    </location>
</feature>
<keyword evidence="3" id="KW-0408">Iron</keyword>
<organism evidence="5 6">
    <name type="scientific">Streptomyces iconiensis</name>
    <dbReference type="NCBI Taxonomy" id="1384038"/>
    <lineage>
        <taxon>Bacteria</taxon>
        <taxon>Bacillati</taxon>
        <taxon>Actinomycetota</taxon>
        <taxon>Actinomycetes</taxon>
        <taxon>Kitasatosporales</taxon>
        <taxon>Streptomycetaceae</taxon>
        <taxon>Streptomyces</taxon>
    </lineage>
</organism>
<dbReference type="RefSeq" id="WP_274045518.1">
    <property type="nucleotide sequence ID" value="NZ_JANCPR020000055.1"/>
</dbReference>
<protein>
    <submittedName>
        <fullName evidence="5">Cytochrome P450</fullName>
    </submittedName>
</protein>
<dbReference type="PANTHER" id="PTHR24305">
    <property type="entry name" value="CYTOCHROME P450"/>
    <property type="match status" value="1"/>
</dbReference>
<sequence length="435" mass="46650">MNRRQQPPRLAGSGGGSAAWRRDRLAMAVRAAAECGDVWMLGPGAYVAATAGPCETVLRRTTHEYETPPGTFLPVKRADGSGPGPNERAHGHAARMRGLRPKVVAARIGEIAPGAAEFAEGWPVGQDVEVLPRARRVLVDIGARYLFSGDAEALRPLGAGLADAREALIRSWPLPPRVPTPARRCLARQQAAFAGALQAVIDRRRRTGELGNDLLGLMLCPSTQYGLLPDAAIIDSLTGLIVATAETPTRAVGWLLLALARETQAADRIAVEAARTLPGDPHTVTGAHLDGLRYTQAFVREVLRLHPPNWLLARRATTQTRLGGYPVDPGTTVLVCPYTAQRDAHEHPAPDRFSPERWLEAGGSLRVPGVFLPFGTGPRGCEGTAMALAILTLLTAETARRHHLSEPPGPEPSHRVTTFGALTPNDLRLRATPRD</sequence>
<dbReference type="Pfam" id="PF00067">
    <property type="entry name" value="p450"/>
    <property type="match status" value="1"/>
</dbReference>
<dbReference type="InterPro" id="IPR050121">
    <property type="entry name" value="Cytochrome_P450_monoxygenase"/>
</dbReference>
<evidence type="ECO:0000313" key="6">
    <source>
        <dbReference type="Proteomes" id="UP001214441"/>
    </source>
</evidence>
<dbReference type="EMBL" id="JANCPR020000055">
    <property type="protein sequence ID" value="MDJ1137314.1"/>
    <property type="molecule type" value="Genomic_DNA"/>
</dbReference>
<dbReference type="PRINTS" id="PR00385">
    <property type="entry name" value="P450"/>
</dbReference>
<name>A0ABT7A7K2_9ACTN</name>
<evidence type="ECO:0000256" key="1">
    <source>
        <dbReference type="ARBA" id="ARBA00010617"/>
    </source>
</evidence>
<reference evidence="5 6" key="1">
    <citation type="submission" date="2023-05" db="EMBL/GenBank/DDBJ databases">
        <title>Streptantibioticus silvisoli sp. nov., acidotolerant actinomycetes 1 from pine litter.</title>
        <authorList>
            <person name="Swiecimska M."/>
            <person name="Golinska P."/>
            <person name="Sangal V."/>
            <person name="Wachnowicz B."/>
            <person name="Goodfellow M."/>
        </authorList>
    </citation>
    <scope>NUCLEOTIDE SEQUENCE [LARGE SCALE GENOMIC DNA]</scope>
    <source>
        <strain evidence="5 6">DSM 42109</strain>
    </source>
</reference>
<dbReference type="InterPro" id="IPR001128">
    <property type="entry name" value="Cyt_P450"/>
</dbReference>
<evidence type="ECO:0000256" key="3">
    <source>
        <dbReference type="ARBA" id="ARBA00023004"/>
    </source>
</evidence>
<dbReference type="PANTHER" id="PTHR24305:SF166">
    <property type="entry name" value="CYTOCHROME P450 12A4, MITOCHONDRIAL-RELATED"/>
    <property type="match status" value="1"/>
</dbReference>
<dbReference type="Gene3D" id="1.10.630.10">
    <property type="entry name" value="Cytochrome P450"/>
    <property type="match status" value="1"/>
</dbReference>
<evidence type="ECO:0000256" key="4">
    <source>
        <dbReference type="SAM" id="MobiDB-lite"/>
    </source>
</evidence>
<comment type="caution">
    <text evidence="5">The sequence shown here is derived from an EMBL/GenBank/DDBJ whole genome shotgun (WGS) entry which is preliminary data.</text>
</comment>
<keyword evidence="6" id="KW-1185">Reference proteome</keyword>
<proteinExistence type="inferred from homology"/>
<evidence type="ECO:0000256" key="2">
    <source>
        <dbReference type="ARBA" id="ARBA00022723"/>
    </source>
</evidence>
<dbReference type="PRINTS" id="PR00465">
    <property type="entry name" value="EP450IV"/>
</dbReference>
<comment type="similarity">
    <text evidence="1">Belongs to the cytochrome P450 family.</text>
</comment>
<dbReference type="SUPFAM" id="SSF48264">
    <property type="entry name" value="Cytochrome P450"/>
    <property type="match status" value="1"/>
</dbReference>
<gene>
    <name evidence="5" type="ORF">NMN56_036275</name>
</gene>
<accession>A0ABT7A7K2</accession>
<evidence type="ECO:0000313" key="5">
    <source>
        <dbReference type="EMBL" id="MDJ1137314.1"/>
    </source>
</evidence>
<dbReference type="InterPro" id="IPR036396">
    <property type="entry name" value="Cyt_P450_sf"/>
</dbReference>
<keyword evidence="2" id="KW-0479">Metal-binding</keyword>
<dbReference type="InterPro" id="IPR002403">
    <property type="entry name" value="Cyt_P450_E_grp-IV"/>
</dbReference>